<organism evidence="2 3">
    <name type="scientific">Gonium pectorale</name>
    <name type="common">Green alga</name>
    <dbReference type="NCBI Taxonomy" id="33097"/>
    <lineage>
        <taxon>Eukaryota</taxon>
        <taxon>Viridiplantae</taxon>
        <taxon>Chlorophyta</taxon>
        <taxon>core chlorophytes</taxon>
        <taxon>Chlorophyceae</taxon>
        <taxon>CS clade</taxon>
        <taxon>Chlamydomonadales</taxon>
        <taxon>Volvocaceae</taxon>
        <taxon>Gonium</taxon>
    </lineage>
</organism>
<dbReference type="PANTHER" id="PTHR46873">
    <property type="entry name" value="EXPRESSED PROTEIN"/>
    <property type="match status" value="1"/>
</dbReference>
<proteinExistence type="predicted"/>
<dbReference type="InterPro" id="IPR029000">
    <property type="entry name" value="Cyclophilin-like_dom_sf"/>
</dbReference>
<gene>
    <name evidence="2" type="ORF">GPECTOR_5g5</name>
</gene>
<evidence type="ECO:0000313" key="2">
    <source>
        <dbReference type="EMBL" id="KXZ54393.1"/>
    </source>
</evidence>
<keyword evidence="1" id="KW-0732">Signal</keyword>
<evidence type="ECO:0000313" key="3">
    <source>
        <dbReference type="Proteomes" id="UP000075714"/>
    </source>
</evidence>
<dbReference type="Gene3D" id="2.40.100.10">
    <property type="entry name" value="Cyclophilin-like"/>
    <property type="match status" value="1"/>
</dbReference>
<dbReference type="PANTHER" id="PTHR46873:SF1">
    <property type="entry name" value="EXPRESSED PROTEIN"/>
    <property type="match status" value="1"/>
</dbReference>
<reference evidence="3" key="1">
    <citation type="journal article" date="2016" name="Nat. Commun.">
        <title>The Gonium pectorale genome demonstrates co-option of cell cycle regulation during the evolution of multicellularity.</title>
        <authorList>
            <person name="Hanschen E.R."/>
            <person name="Marriage T.N."/>
            <person name="Ferris P.J."/>
            <person name="Hamaji T."/>
            <person name="Toyoda A."/>
            <person name="Fujiyama A."/>
            <person name="Neme R."/>
            <person name="Noguchi H."/>
            <person name="Minakuchi Y."/>
            <person name="Suzuki M."/>
            <person name="Kawai-Toyooka H."/>
            <person name="Smith D.R."/>
            <person name="Sparks H."/>
            <person name="Anderson J."/>
            <person name="Bakaric R."/>
            <person name="Luria V."/>
            <person name="Karger A."/>
            <person name="Kirschner M.W."/>
            <person name="Durand P.M."/>
            <person name="Michod R.E."/>
            <person name="Nozaki H."/>
            <person name="Olson B.J."/>
        </authorList>
    </citation>
    <scope>NUCLEOTIDE SEQUENCE [LARGE SCALE GENOMIC DNA]</scope>
    <source>
        <strain evidence="3">NIES-2863</strain>
    </source>
</reference>
<dbReference type="Proteomes" id="UP000075714">
    <property type="component" value="Unassembled WGS sequence"/>
</dbReference>
<dbReference type="SUPFAM" id="SSF50891">
    <property type="entry name" value="Cyclophilin-like"/>
    <property type="match status" value="1"/>
</dbReference>
<comment type="caution">
    <text evidence="2">The sequence shown here is derived from an EMBL/GenBank/DDBJ whole genome shotgun (WGS) entry which is preliminary data.</text>
</comment>
<dbReference type="OrthoDB" id="532384at2759"/>
<keyword evidence="3" id="KW-1185">Reference proteome</keyword>
<evidence type="ECO:0000256" key="1">
    <source>
        <dbReference type="SAM" id="SignalP"/>
    </source>
</evidence>
<feature type="chain" id="PRO_5007562271" evidence="1">
    <location>
        <begin position="27"/>
        <end position="379"/>
    </location>
</feature>
<protein>
    <submittedName>
        <fullName evidence="2">Uncharacterized protein</fullName>
    </submittedName>
</protein>
<name>A0A150GXC3_GONPE</name>
<feature type="signal peptide" evidence="1">
    <location>
        <begin position="1"/>
        <end position="26"/>
    </location>
</feature>
<accession>A0A150GXC3</accession>
<dbReference type="AlphaFoldDB" id="A0A150GXC3"/>
<dbReference type="STRING" id="33097.A0A150GXC3"/>
<dbReference type="EMBL" id="LSYV01000006">
    <property type="protein sequence ID" value="KXZ54393.1"/>
    <property type="molecule type" value="Genomic_DNA"/>
</dbReference>
<sequence>MRLLIYGVLFGSILVLLLSLVHLRSSCHNVLPSQVTDLHSLQTLLHEWEIQWGDTPDVASFSRVSDQLAKAIAALNRPQLPPILPPPPASASADVRAAAERVGFKALAVAGTQCHVMHDTDLWAQPVVWGGTHRTANAADCCAACAAHAATAARGGLEHGTNSSACNTWVFCGDEARCGGAFGECWLKHTDKLPPSQRPGAAGSSPWVSGVVYPGDGWLAPYESRTTLTMHFKLGDIVVRLLPELAPRSVVELRRLAALVAGEGGGCGGCRVYRVETAFLVQGVIGHPGAYVATPRHPNPPQKRVMERGLVCWAGGAGGPDWFVNLIDQAGFGDDHLCWGKVDDMALFDAIVARPIKPKAKPNEMTFLAEELRFNITLS</sequence>